<dbReference type="PANTHER" id="PTHR12039">
    <property type="entry name" value="NICOTINAMIDE MONONUCLEOTIDE ADENYLYLTRANSFERASE"/>
    <property type="match status" value="1"/>
</dbReference>
<proteinExistence type="predicted"/>
<dbReference type="GO" id="GO:0000309">
    <property type="term" value="F:nicotinamide-nucleotide adenylyltransferase activity"/>
    <property type="evidence" value="ECO:0007669"/>
    <property type="project" value="TreeGrafter"/>
</dbReference>
<dbReference type="Pfam" id="PF01467">
    <property type="entry name" value="CTP_transf_like"/>
    <property type="match status" value="1"/>
</dbReference>
<name>A0A8S2DU45_9BILA</name>
<dbReference type="Proteomes" id="UP000682733">
    <property type="component" value="Unassembled WGS sequence"/>
</dbReference>
<gene>
    <name evidence="3" type="ORF">OVA965_LOCUS14979</name>
    <name evidence="4" type="ORF">TMI583_LOCUS14983</name>
</gene>
<accession>A0A8S2DU45</accession>
<reference evidence="3" key="1">
    <citation type="submission" date="2021-02" db="EMBL/GenBank/DDBJ databases">
        <authorList>
            <person name="Nowell W R."/>
        </authorList>
    </citation>
    <scope>NUCLEOTIDE SEQUENCE</scope>
</reference>
<dbReference type="Gene3D" id="3.40.50.620">
    <property type="entry name" value="HUPs"/>
    <property type="match status" value="1"/>
</dbReference>
<evidence type="ECO:0000313" key="5">
    <source>
        <dbReference type="Proteomes" id="UP000677228"/>
    </source>
</evidence>
<feature type="domain" description="Cytidyltransferase-like" evidence="2">
    <location>
        <begin position="56"/>
        <end position="251"/>
    </location>
</feature>
<dbReference type="EMBL" id="CAJNOK010006634">
    <property type="protein sequence ID" value="CAF1009729.1"/>
    <property type="molecule type" value="Genomic_DNA"/>
</dbReference>
<dbReference type="EMBL" id="CAJOBA010006642">
    <property type="protein sequence ID" value="CAF3778560.1"/>
    <property type="molecule type" value="Genomic_DNA"/>
</dbReference>
<evidence type="ECO:0000256" key="1">
    <source>
        <dbReference type="SAM" id="MobiDB-lite"/>
    </source>
</evidence>
<feature type="region of interest" description="Disordered" evidence="1">
    <location>
        <begin position="488"/>
        <end position="508"/>
    </location>
</feature>
<dbReference type="InterPro" id="IPR004821">
    <property type="entry name" value="Cyt_trans-like"/>
</dbReference>
<evidence type="ECO:0000313" key="3">
    <source>
        <dbReference type="EMBL" id="CAF1009729.1"/>
    </source>
</evidence>
<evidence type="ECO:0000313" key="4">
    <source>
        <dbReference type="EMBL" id="CAF3778560.1"/>
    </source>
</evidence>
<dbReference type="InterPro" id="IPR014729">
    <property type="entry name" value="Rossmann-like_a/b/a_fold"/>
</dbReference>
<dbReference type="AlphaFoldDB" id="A0A8S2DU45"/>
<sequence length="528" mass="58391">MELKDITSCVSNTTTITSTASVPSSLETLHEAGDIRILPQHRLKVPQTNLIPAVCFYNGTFVPIHAGHLSVLQEAKQYIANLGTHELLAAYMSPSHSGYAAKKLRPEEVIGAGHRLAMTYLATESFDWVMVDLFEFFQPSNASLTVVMEAFISRVHSQLPNGARTDIFWLKGEDSLFHNKSPDKYIRLGFHTLYVLNRECNESIINKSDELTSVQNYYEKRWQDIRASSSFPERFHMVQATHMNLSSSTIRACARNPSITREQLQSCTQLYSITTYILQHHLWSAFANTLLTAMPFLPVFPSEITDLTPEILSYMLSASVSSSTKVISFMFEQIGVDKGWNGALYRLYDIQYSADTTDCLPQCMCTLDEEISSTTIDPQTFPSLSLPAGAHGTPFVIIPINLSPQARRHSVSSLSLLISPEASSGGACLSLSKSCTDNDAFLVLLGVLIGESPGSFTGKTKMNENIELKDFTETRRIALATEEAEDEKVLTTTAATPNSPKKSDPSSSSLLVNTVRFKIIRSSLLLVS</sequence>
<protein>
    <recommendedName>
        <fullName evidence="2">Cytidyltransferase-like domain-containing protein</fullName>
    </recommendedName>
</protein>
<comment type="caution">
    <text evidence="3">The sequence shown here is derived from an EMBL/GenBank/DDBJ whole genome shotgun (WGS) entry which is preliminary data.</text>
</comment>
<dbReference type="InterPro" id="IPR051182">
    <property type="entry name" value="Euk_NMN_adenylyltrnsfrase"/>
</dbReference>
<dbReference type="GO" id="GO:0004515">
    <property type="term" value="F:nicotinate-nucleotide adenylyltransferase activity"/>
    <property type="evidence" value="ECO:0007669"/>
    <property type="project" value="TreeGrafter"/>
</dbReference>
<organism evidence="3 5">
    <name type="scientific">Didymodactylos carnosus</name>
    <dbReference type="NCBI Taxonomy" id="1234261"/>
    <lineage>
        <taxon>Eukaryota</taxon>
        <taxon>Metazoa</taxon>
        <taxon>Spiralia</taxon>
        <taxon>Gnathifera</taxon>
        <taxon>Rotifera</taxon>
        <taxon>Eurotatoria</taxon>
        <taxon>Bdelloidea</taxon>
        <taxon>Philodinida</taxon>
        <taxon>Philodinidae</taxon>
        <taxon>Didymodactylos</taxon>
    </lineage>
</organism>
<evidence type="ECO:0000259" key="2">
    <source>
        <dbReference type="Pfam" id="PF01467"/>
    </source>
</evidence>
<dbReference type="Proteomes" id="UP000677228">
    <property type="component" value="Unassembled WGS sequence"/>
</dbReference>
<dbReference type="SUPFAM" id="SSF52374">
    <property type="entry name" value="Nucleotidylyl transferase"/>
    <property type="match status" value="1"/>
</dbReference>
<dbReference type="GO" id="GO:0009435">
    <property type="term" value="P:NAD+ biosynthetic process"/>
    <property type="evidence" value="ECO:0007669"/>
    <property type="project" value="TreeGrafter"/>
</dbReference>
<dbReference type="PANTHER" id="PTHR12039:SF0">
    <property type="entry name" value="NICOTINAMIDE-NUCLEOTIDE ADENYLYLTRANSFERASE"/>
    <property type="match status" value="1"/>
</dbReference>